<dbReference type="PRINTS" id="PR00420">
    <property type="entry name" value="RNGMNOXGNASE"/>
</dbReference>
<comment type="caution">
    <text evidence="1">The sequence shown here is derived from an EMBL/GenBank/DDBJ whole genome shotgun (WGS) entry which is preliminary data.</text>
</comment>
<dbReference type="PANTHER" id="PTHR10668:SF105">
    <property type="entry name" value="DEHYDROGENASE-RELATED"/>
    <property type="match status" value="1"/>
</dbReference>
<accession>A0A931CHJ1</accession>
<sequence length="482" mass="50488">MIDAVVVGSGPNGLAAALTLARAGLKVRVYELAASIGGGTRSAELTVPGYLHDVCSAVHPMALASPFFQAFELDRRIELIVPEISYAHPLDGGRAGVAYRDLDRTAEHLGRDGAAYRALFAPVLRMLDGVTDFTQHQLLRMPRNPLAALVYGLRTLEQGTPLWNARFREDVAPAMIAGVNAHSIGRMPGLATAGAGMLLGAHAHGRGWPVPVGGSQAIADAMAADLIAHGGEIVLNTAISSLAQARADSGAKAVLLDVSAASLATIASAELPARYLRALAAFKYGNAASKVDFALSGPVPWRNPELALAPTVHLGGTRAALARSEAEVAAGIHPANPYVLMSQPSPYDTSRAPAGHQVLWTYAHVPAGSTLDMTEAVTAQIERFAPGFRDVIVARNSITADEYSRYNPNYVGGDFSAGAVTLRQLIKRPVVSPNPWRTPAKGVYLCSSSTPPGPAVHGLCGWYAAQTALKDVFSLPAPDLGV</sequence>
<proteinExistence type="predicted"/>
<dbReference type="RefSeq" id="WP_196395424.1">
    <property type="nucleotide sequence ID" value="NZ_JADNYM010000004.1"/>
</dbReference>
<dbReference type="Pfam" id="PF13450">
    <property type="entry name" value="NAD_binding_8"/>
    <property type="match status" value="1"/>
</dbReference>
<dbReference type="Gene3D" id="3.50.50.60">
    <property type="entry name" value="FAD/NAD(P)-binding domain"/>
    <property type="match status" value="2"/>
</dbReference>
<dbReference type="InterPro" id="IPR036188">
    <property type="entry name" value="FAD/NAD-bd_sf"/>
</dbReference>
<dbReference type="AlphaFoldDB" id="A0A931CHJ1"/>
<protein>
    <submittedName>
        <fullName evidence="1">NAD(P)/FAD-dependent oxidoreductase</fullName>
    </submittedName>
</protein>
<gene>
    <name evidence="1" type="ORF">IV500_03375</name>
</gene>
<reference evidence="1 2" key="1">
    <citation type="submission" date="2020-11" db="EMBL/GenBank/DDBJ databases">
        <title>Arthrobacter antarcticus sp. nov., isolated from Antarctic Soil.</title>
        <authorList>
            <person name="Li J."/>
        </authorList>
    </citation>
    <scope>NUCLEOTIDE SEQUENCE [LARGE SCALE GENOMIC DNA]</scope>
    <source>
        <strain evidence="1 2">Z1-20</strain>
    </source>
</reference>
<evidence type="ECO:0000313" key="2">
    <source>
        <dbReference type="Proteomes" id="UP000655366"/>
    </source>
</evidence>
<dbReference type="Proteomes" id="UP000655366">
    <property type="component" value="Unassembled WGS sequence"/>
</dbReference>
<name>A0A931CHJ1_9MICC</name>
<dbReference type="EMBL" id="JADNYM010000004">
    <property type="protein sequence ID" value="MBG0738468.1"/>
    <property type="molecule type" value="Genomic_DNA"/>
</dbReference>
<dbReference type="SUPFAM" id="SSF51905">
    <property type="entry name" value="FAD/NAD(P)-binding domain"/>
    <property type="match status" value="1"/>
</dbReference>
<organism evidence="1 2">
    <name type="scientific">Arthrobacter terrae</name>
    <dbReference type="NCBI Taxonomy" id="2935737"/>
    <lineage>
        <taxon>Bacteria</taxon>
        <taxon>Bacillati</taxon>
        <taxon>Actinomycetota</taxon>
        <taxon>Actinomycetes</taxon>
        <taxon>Micrococcales</taxon>
        <taxon>Micrococcaceae</taxon>
        <taxon>Arthrobacter</taxon>
    </lineage>
</organism>
<keyword evidence="2" id="KW-1185">Reference proteome</keyword>
<evidence type="ECO:0000313" key="1">
    <source>
        <dbReference type="EMBL" id="MBG0738468.1"/>
    </source>
</evidence>
<dbReference type="PANTHER" id="PTHR10668">
    <property type="entry name" value="PHYTOENE DEHYDROGENASE"/>
    <property type="match status" value="1"/>
</dbReference>